<name>A2Q564_MEDTR</name>
<dbReference type="EMBL" id="AC160012">
    <property type="protein sequence ID" value="ABN08764.1"/>
    <property type="molecule type" value="Genomic_DNA"/>
</dbReference>
<evidence type="ECO:0000313" key="2">
    <source>
        <dbReference type="EMBL" id="ABN08764.1"/>
    </source>
</evidence>
<reference evidence="2" key="2">
    <citation type="submission" date="2007-03" db="EMBL/GenBank/DDBJ databases">
        <authorList>
            <consortium name="The International Medicago Genome Annotation Group"/>
        </authorList>
    </citation>
    <scope>NUCLEOTIDE SEQUENCE</scope>
</reference>
<gene>
    <name evidence="2" type="ORF">MtrDRAFT_AC160012g33v2</name>
</gene>
<reference evidence="2" key="1">
    <citation type="submission" date="2005-04" db="EMBL/GenBank/DDBJ databases">
        <authorList>
            <person name="Town C.D."/>
        </authorList>
    </citation>
    <scope>NUCLEOTIDE SEQUENCE</scope>
</reference>
<proteinExistence type="predicted"/>
<evidence type="ECO:0000259" key="1">
    <source>
        <dbReference type="Pfam" id="PF13966"/>
    </source>
</evidence>
<dbReference type="InterPro" id="IPR026960">
    <property type="entry name" value="RVT-Znf"/>
</dbReference>
<protein>
    <recommendedName>
        <fullName evidence="1">Reverse transcriptase zinc-binding domain-containing protein</fullName>
    </recommendedName>
</protein>
<dbReference type="AlphaFoldDB" id="A2Q564"/>
<dbReference type="Pfam" id="PF13966">
    <property type="entry name" value="zf-RVT"/>
    <property type="match status" value="1"/>
</dbReference>
<sequence>MHDSPDVWVWTNRTSGIYSIQEGYQWLMGAHTSLLGEESWNWIWHLCVPSNIRFFLWQLCHDSVPFRSVLLSRNVCSICNQGSEDMLHALYPCPRAKDVLGKERKTKQCHRVKEGLKLQDSLSL</sequence>
<accession>A2Q564</accession>
<feature type="domain" description="Reverse transcriptase zinc-binding" evidence="1">
    <location>
        <begin position="18"/>
        <end position="98"/>
    </location>
</feature>
<organism evidence="2">
    <name type="scientific">Medicago truncatula</name>
    <name type="common">Barrel medic</name>
    <name type="synonym">Medicago tribuloides</name>
    <dbReference type="NCBI Taxonomy" id="3880"/>
    <lineage>
        <taxon>Eukaryota</taxon>
        <taxon>Viridiplantae</taxon>
        <taxon>Streptophyta</taxon>
        <taxon>Embryophyta</taxon>
        <taxon>Tracheophyta</taxon>
        <taxon>Spermatophyta</taxon>
        <taxon>Magnoliopsida</taxon>
        <taxon>eudicotyledons</taxon>
        <taxon>Gunneridae</taxon>
        <taxon>Pentapetalae</taxon>
        <taxon>rosids</taxon>
        <taxon>fabids</taxon>
        <taxon>Fabales</taxon>
        <taxon>Fabaceae</taxon>
        <taxon>Papilionoideae</taxon>
        <taxon>50 kb inversion clade</taxon>
        <taxon>NPAAA clade</taxon>
        <taxon>Hologalegina</taxon>
        <taxon>IRL clade</taxon>
        <taxon>Trifolieae</taxon>
        <taxon>Medicago</taxon>
    </lineage>
</organism>